<dbReference type="AlphaFoldDB" id="A0A9P5JZ53"/>
<reference evidence="1" key="2">
    <citation type="journal article" date="2020" name="Nat. Commun.">
        <title>Large-scale genome sequencing of mycorrhizal fungi provides insights into the early evolution of symbiotic traits.</title>
        <authorList>
            <person name="Miyauchi S."/>
            <person name="Kiss E."/>
            <person name="Kuo A."/>
            <person name="Drula E."/>
            <person name="Kohler A."/>
            <person name="Sanchez-Garcia M."/>
            <person name="Morin E."/>
            <person name="Andreopoulos B."/>
            <person name="Barry K.W."/>
            <person name="Bonito G."/>
            <person name="Buee M."/>
            <person name="Carver A."/>
            <person name="Chen C."/>
            <person name="Cichocki N."/>
            <person name="Clum A."/>
            <person name="Culley D."/>
            <person name="Crous P.W."/>
            <person name="Fauchery L."/>
            <person name="Girlanda M."/>
            <person name="Hayes R.D."/>
            <person name="Keri Z."/>
            <person name="LaButti K."/>
            <person name="Lipzen A."/>
            <person name="Lombard V."/>
            <person name="Magnuson J."/>
            <person name="Maillard F."/>
            <person name="Murat C."/>
            <person name="Nolan M."/>
            <person name="Ohm R.A."/>
            <person name="Pangilinan J."/>
            <person name="Pereira M.F."/>
            <person name="Perotto S."/>
            <person name="Peter M."/>
            <person name="Pfister S."/>
            <person name="Riley R."/>
            <person name="Sitrit Y."/>
            <person name="Stielow J.B."/>
            <person name="Szollosi G."/>
            <person name="Zifcakova L."/>
            <person name="Stursova M."/>
            <person name="Spatafora J.W."/>
            <person name="Tedersoo L."/>
            <person name="Vaario L.M."/>
            <person name="Yamada A."/>
            <person name="Yan M."/>
            <person name="Wang P."/>
            <person name="Xu J."/>
            <person name="Bruns T."/>
            <person name="Baldrian P."/>
            <person name="Vilgalys R."/>
            <person name="Dunand C."/>
            <person name="Henrissat B."/>
            <person name="Grigoriev I.V."/>
            <person name="Hibbett D."/>
            <person name="Nagy L.G."/>
            <person name="Martin F.M."/>
        </authorList>
    </citation>
    <scope>NUCLEOTIDE SEQUENCE</scope>
    <source>
        <strain evidence="1">Prilba</strain>
    </source>
</reference>
<keyword evidence="2" id="KW-1185">Reference proteome</keyword>
<evidence type="ECO:0000313" key="1">
    <source>
        <dbReference type="EMBL" id="KAF8471601.1"/>
    </source>
</evidence>
<gene>
    <name evidence="1" type="ORF">DFH94DRAFT_810752</name>
</gene>
<protein>
    <submittedName>
        <fullName evidence="1">Uncharacterized protein</fullName>
    </submittedName>
</protein>
<comment type="caution">
    <text evidence="1">The sequence shown here is derived from an EMBL/GenBank/DDBJ whole genome shotgun (WGS) entry which is preliminary data.</text>
</comment>
<dbReference type="Proteomes" id="UP000759537">
    <property type="component" value="Unassembled WGS sequence"/>
</dbReference>
<organism evidence="1 2">
    <name type="scientific">Russula ochroleuca</name>
    <dbReference type="NCBI Taxonomy" id="152965"/>
    <lineage>
        <taxon>Eukaryota</taxon>
        <taxon>Fungi</taxon>
        <taxon>Dikarya</taxon>
        <taxon>Basidiomycota</taxon>
        <taxon>Agaricomycotina</taxon>
        <taxon>Agaricomycetes</taxon>
        <taxon>Russulales</taxon>
        <taxon>Russulaceae</taxon>
        <taxon>Russula</taxon>
    </lineage>
</organism>
<name>A0A9P5JZ53_9AGAM</name>
<evidence type="ECO:0000313" key="2">
    <source>
        <dbReference type="Proteomes" id="UP000759537"/>
    </source>
</evidence>
<accession>A0A9P5JZ53</accession>
<reference evidence="1" key="1">
    <citation type="submission" date="2019-10" db="EMBL/GenBank/DDBJ databases">
        <authorList>
            <consortium name="DOE Joint Genome Institute"/>
            <person name="Kuo A."/>
            <person name="Miyauchi S."/>
            <person name="Kiss E."/>
            <person name="Drula E."/>
            <person name="Kohler A."/>
            <person name="Sanchez-Garcia M."/>
            <person name="Andreopoulos B."/>
            <person name="Barry K.W."/>
            <person name="Bonito G."/>
            <person name="Buee M."/>
            <person name="Carver A."/>
            <person name="Chen C."/>
            <person name="Cichocki N."/>
            <person name="Clum A."/>
            <person name="Culley D."/>
            <person name="Crous P.W."/>
            <person name="Fauchery L."/>
            <person name="Girlanda M."/>
            <person name="Hayes R."/>
            <person name="Keri Z."/>
            <person name="LaButti K."/>
            <person name="Lipzen A."/>
            <person name="Lombard V."/>
            <person name="Magnuson J."/>
            <person name="Maillard F."/>
            <person name="Morin E."/>
            <person name="Murat C."/>
            <person name="Nolan M."/>
            <person name="Ohm R."/>
            <person name="Pangilinan J."/>
            <person name="Pereira M."/>
            <person name="Perotto S."/>
            <person name="Peter M."/>
            <person name="Riley R."/>
            <person name="Sitrit Y."/>
            <person name="Stielow B."/>
            <person name="Szollosi G."/>
            <person name="Zifcakova L."/>
            <person name="Stursova M."/>
            <person name="Spatafora J.W."/>
            <person name="Tedersoo L."/>
            <person name="Vaario L.-M."/>
            <person name="Yamada A."/>
            <person name="Yan M."/>
            <person name="Wang P."/>
            <person name="Xu J."/>
            <person name="Bruns T."/>
            <person name="Baldrian P."/>
            <person name="Vilgalys R."/>
            <person name="Henrissat B."/>
            <person name="Grigoriev I.V."/>
            <person name="Hibbett D."/>
            <person name="Nagy L.G."/>
            <person name="Martin F.M."/>
        </authorList>
    </citation>
    <scope>NUCLEOTIDE SEQUENCE</scope>
    <source>
        <strain evidence="1">Prilba</strain>
    </source>
</reference>
<dbReference type="EMBL" id="WHVB01000022">
    <property type="protein sequence ID" value="KAF8471601.1"/>
    <property type="molecule type" value="Genomic_DNA"/>
</dbReference>
<sequence>MMHAELDRVFNNTAMQKRTDSSLNMFTEYERAQEENDRPIMVWFPPVSLPLPLMALTIPALCLWRLLSKRQTEMGDYSLGMRETSDTYLTISHMALWSVALGPFAPGGMAAGGAYRVGCWCWVGLRLRLTVDISRMCLNRLIRSCTMLVGRVVMVQWEWPRMGEEAGRVPKAAVGMLYNTRLSYTGLPARVVQVPVCPCLRNVWAACGGLSIYGSEKSPKKDCKLGDLGNWNCGLSLSKQTPVPTNGSCKDSC</sequence>
<dbReference type="OrthoDB" id="14339at2759"/>
<proteinExistence type="predicted"/>